<dbReference type="InterPro" id="IPR013767">
    <property type="entry name" value="PAS_fold"/>
</dbReference>
<dbReference type="PROSITE" id="PS50885">
    <property type="entry name" value="HAMP"/>
    <property type="match status" value="1"/>
</dbReference>
<dbReference type="NCBIfam" id="NF046044">
    <property type="entry name" value="PnpS"/>
    <property type="match status" value="1"/>
</dbReference>
<feature type="domain" description="HAMP" evidence="17">
    <location>
        <begin position="188"/>
        <end position="240"/>
    </location>
</feature>
<evidence type="ECO:0000256" key="12">
    <source>
        <dbReference type="ARBA" id="ARBA00023012"/>
    </source>
</evidence>
<evidence type="ECO:0000256" key="7">
    <source>
        <dbReference type="ARBA" id="ARBA00022692"/>
    </source>
</evidence>
<dbReference type="CDD" id="cd06225">
    <property type="entry name" value="HAMP"/>
    <property type="match status" value="1"/>
</dbReference>
<evidence type="ECO:0000313" key="19">
    <source>
        <dbReference type="Proteomes" id="UP001595896"/>
    </source>
</evidence>
<dbReference type="Proteomes" id="UP001595896">
    <property type="component" value="Unassembled WGS sequence"/>
</dbReference>
<dbReference type="InterPro" id="IPR004358">
    <property type="entry name" value="Sig_transdc_His_kin-like_C"/>
</dbReference>
<dbReference type="SMART" id="SM00091">
    <property type="entry name" value="PAS"/>
    <property type="match status" value="1"/>
</dbReference>
<keyword evidence="4" id="KW-1003">Cell membrane</keyword>
<dbReference type="Gene3D" id="3.30.565.10">
    <property type="entry name" value="Histidine kinase-like ATPase, C-terminal domain"/>
    <property type="match status" value="1"/>
</dbReference>
<dbReference type="Pfam" id="PF16736">
    <property type="entry name" value="sCache_like"/>
    <property type="match status" value="1"/>
</dbReference>
<dbReference type="SMART" id="SM00388">
    <property type="entry name" value="HisKA"/>
    <property type="match status" value="1"/>
</dbReference>
<dbReference type="EMBL" id="JBHSGK010000013">
    <property type="protein sequence ID" value="MFC4737529.1"/>
    <property type="molecule type" value="Genomic_DNA"/>
</dbReference>
<dbReference type="InterPro" id="IPR029151">
    <property type="entry name" value="Sensor-like_sf"/>
</dbReference>
<dbReference type="SUPFAM" id="SSF47384">
    <property type="entry name" value="Homodimeric domain of signal transducing histidine kinase"/>
    <property type="match status" value="1"/>
</dbReference>
<evidence type="ECO:0000256" key="9">
    <source>
        <dbReference type="ARBA" id="ARBA00022777"/>
    </source>
</evidence>
<evidence type="ECO:0000256" key="2">
    <source>
        <dbReference type="ARBA" id="ARBA00004651"/>
    </source>
</evidence>
<dbReference type="EC" id="2.7.13.3" evidence="3"/>
<keyword evidence="9 18" id="KW-0418">Kinase</keyword>
<dbReference type="SUPFAM" id="SSF55785">
    <property type="entry name" value="PYP-like sensor domain (PAS domain)"/>
    <property type="match status" value="1"/>
</dbReference>
<organism evidence="18 19">
    <name type="scientific">Bacillus daqingensis</name>
    <dbReference type="NCBI Taxonomy" id="872396"/>
    <lineage>
        <taxon>Bacteria</taxon>
        <taxon>Bacillati</taxon>
        <taxon>Bacillota</taxon>
        <taxon>Bacilli</taxon>
        <taxon>Bacillales</taxon>
        <taxon>Bacillaceae</taxon>
        <taxon>Bacillus</taxon>
    </lineage>
</organism>
<gene>
    <name evidence="18" type="primary">pnpS</name>
    <name evidence="18" type="ORF">ACFO4L_13080</name>
</gene>
<dbReference type="PRINTS" id="PR00344">
    <property type="entry name" value="BCTRLSENSOR"/>
</dbReference>
<keyword evidence="10" id="KW-0067">ATP-binding</keyword>
<keyword evidence="12" id="KW-0902">Two-component regulatory system</keyword>
<dbReference type="Gene3D" id="6.10.340.10">
    <property type="match status" value="1"/>
</dbReference>
<dbReference type="CDD" id="cd00075">
    <property type="entry name" value="HATPase"/>
    <property type="match status" value="1"/>
</dbReference>
<keyword evidence="6" id="KW-0808">Transferase</keyword>
<name>A0ABV9NZQ0_9BACI</name>
<dbReference type="CDD" id="cd00082">
    <property type="entry name" value="HisKA"/>
    <property type="match status" value="1"/>
</dbReference>
<dbReference type="Pfam" id="PF00672">
    <property type="entry name" value="HAMP"/>
    <property type="match status" value="1"/>
</dbReference>
<dbReference type="CDD" id="cd00130">
    <property type="entry name" value="PAS"/>
    <property type="match status" value="1"/>
</dbReference>
<evidence type="ECO:0000256" key="13">
    <source>
        <dbReference type="ARBA" id="ARBA00023136"/>
    </source>
</evidence>
<comment type="catalytic activity">
    <reaction evidence="1">
        <text>ATP + protein L-histidine = ADP + protein N-phospho-L-histidine.</text>
        <dbReference type="EC" id="2.7.13.3"/>
    </reaction>
</comment>
<evidence type="ECO:0000256" key="11">
    <source>
        <dbReference type="ARBA" id="ARBA00022989"/>
    </source>
</evidence>
<evidence type="ECO:0000256" key="15">
    <source>
        <dbReference type="SAM" id="Phobius"/>
    </source>
</evidence>
<evidence type="ECO:0000256" key="5">
    <source>
        <dbReference type="ARBA" id="ARBA00022553"/>
    </source>
</evidence>
<comment type="caution">
    <text evidence="18">The sequence shown here is derived from an EMBL/GenBank/DDBJ whole genome shotgun (WGS) entry which is preliminary data.</text>
</comment>
<dbReference type="PROSITE" id="PS50109">
    <property type="entry name" value="HIS_KIN"/>
    <property type="match status" value="1"/>
</dbReference>
<evidence type="ECO:0000256" key="6">
    <source>
        <dbReference type="ARBA" id="ARBA00022679"/>
    </source>
</evidence>
<dbReference type="SMART" id="SM00304">
    <property type="entry name" value="HAMP"/>
    <property type="match status" value="1"/>
</dbReference>
<dbReference type="InterPro" id="IPR050351">
    <property type="entry name" value="BphY/WalK/GraS-like"/>
</dbReference>
<dbReference type="Pfam" id="PF00989">
    <property type="entry name" value="PAS"/>
    <property type="match status" value="1"/>
</dbReference>
<evidence type="ECO:0000256" key="10">
    <source>
        <dbReference type="ARBA" id="ARBA00022840"/>
    </source>
</evidence>
<evidence type="ECO:0000313" key="18">
    <source>
        <dbReference type="EMBL" id="MFC4737529.1"/>
    </source>
</evidence>
<dbReference type="Pfam" id="PF00512">
    <property type="entry name" value="HisKA"/>
    <property type="match status" value="1"/>
</dbReference>
<keyword evidence="19" id="KW-1185">Reference proteome</keyword>
<evidence type="ECO:0000256" key="1">
    <source>
        <dbReference type="ARBA" id="ARBA00000085"/>
    </source>
</evidence>
<dbReference type="InterPro" id="IPR003660">
    <property type="entry name" value="HAMP_dom"/>
</dbReference>
<dbReference type="SUPFAM" id="SSF103190">
    <property type="entry name" value="Sensory domain-like"/>
    <property type="match status" value="1"/>
</dbReference>
<keyword evidence="5" id="KW-0597">Phosphoprotein</keyword>
<dbReference type="InterPro" id="IPR035965">
    <property type="entry name" value="PAS-like_dom_sf"/>
</dbReference>
<dbReference type="InterPro" id="IPR003594">
    <property type="entry name" value="HATPase_dom"/>
</dbReference>
<feature type="coiled-coil region" evidence="14">
    <location>
        <begin position="228"/>
        <end position="255"/>
    </location>
</feature>
<accession>A0ABV9NZQ0</accession>
<dbReference type="InterPro" id="IPR036890">
    <property type="entry name" value="HATPase_C_sf"/>
</dbReference>
<dbReference type="Gene3D" id="3.30.450.20">
    <property type="entry name" value="PAS domain"/>
    <property type="match status" value="2"/>
</dbReference>
<dbReference type="Pfam" id="PF02518">
    <property type="entry name" value="HATPase_c"/>
    <property type="match status" value="1"/>
</dbReference>
<sequence>MNSYRFRLIVPLSLIILAVLASLGALLGPFIQDFYQERMNERVQKEAAVVSYAVAQSDPASGGDFQEVVVELSERLGARITIIAEDGTVLAESAEDPNIMENHADRPEIIGAREGSEAFEVRFSDTVGQELLYYAEPLAVNGEEIGFLRLGLEMSELNDVYQNVWLLLFVSFFIAFIIIVMFATKLANQLIKPIEDARRVANELARGNYQARTYEGLHLETGELNRSINVLAENLDQITKTYENQQERLETLIENMGSGLVLINSKGDITLVNRSCRELFEEDTDRWLNKLYYNAIDRKAVIRFVQELFLVERPLRRQIKWPIGIYIRHFDVHGAPIIGHDDELKGVVLVFHDITELKKLEQARKDFVANVSHELKTPVTSLKGFTETLLDGAMHDEALREKFLTIISKESVRLEGLITDLLELSKIEGEHFELNWDEVDLGRMIEETTVMLNEKASAKNMTIHTKTDGDIHVPADGARLKQVLINLVNNAIVYTPEGGDIFVRAYGQTETVVLEVADTGIGISKKEIPRIFERFYRVDRARSRNSGGTGLGLAIVKHLAEAHHAKLSVDSKPGKGTTFRLVFKRQPFDDEG</sequence>
<proteinExistence type="predicted"/>
<dbReference type="GO" id="GO:0016301">
    <property type="term" value="F:kinase activity"/>
    <property type="evidence" value="ECO:0007669"/>
    <property type="project" value="UniProtKB-KW"/>
</dbReference>
<dbReference type="InterPro" id="IPR036097">
    <property type="entry name" value="HisK_dim/P_sf"/>
</dbReference>
<keyword evidence="13 15" id="KW-0472">Membrane</keyword>
<keyword evidence="14" id="KW-0175">Coiled coil</keyword>
<dbReference type="Gene3D" id="1.10.287.130">
    <property type="match status" value="1"/>
</dbReference>
<dbReference type="SMART" id="SM00387">
    <property type="entry name" value="HATPase_c"/>
    <property type="match status" value="1"/>
</dbReference>
<feature type="domain" description="Histidine kinase" evidence="16">
    <location>
        <begin position="370"/>
        <end position="587"/>
    </location>
</feature>
<dbReference type="RefSeq" id="WP_377910118.1">
    <property type="nucleotide sequence ID" value="NZ_JBHSGK010000013.1"/>
</dbReference>
<dbReference type="InterPro" id="IPR005467">
    <property type="entry name" value="His_kinase_dom"/>
</dbReference>
<evidence type="ECO:0000256" key="3">
    <source>
        <dbReference type="ARBA" id="ARBA00012438"/>
    </source>
</evidence>
<keyword evidence="7 15" id="KW-0812">Transmembrane</keyword>
<evidence type="ECO:0000259" key="16">
    <source>
        <dbReference type="PROSITE" id="PS50109"/>
    </source>
</evidence>
<dbReference type="InterPro" id="IPR031967">
    <property type="entry name" value="PhoR_single_Cache-like_dom"/>
</dbReference>
<keyword evidence="11 15" id="KW-1133">Transmembrane helix</keyword>
<comment type="subcellular location">
    <subcellularLocation>
        <location evidence="2">Cell membrane</location>
        <topology evidence="2">Multi-pass membrane protein</topology>
    </subcellularLocation>
</comment>
<keyword evidence="8" id="KW-0547">Nucleotide-binding</keyword>
<evidence type="ECO:0000256" key="4">
    <source>
        <dbReference type="ARBA" id="ARBA00022475"/>
    </source>
</evidence>
<feature type="transmembrane region" description="Helical" evidence="15">
    <location>
        <begin position="164"/>
        <end position="183"/>
    </location>
</feature>
<dbReference type="InterPro" id="IPR003661">
    <property type="entry name" value="HisK_dim/P_dom"/>
</dbReference>
<protein>
    <recommendedName>
        <fullName evidence="3">histidine kinase</fullName>
        <ecNumber evidence="3">2.7.13.3</ecNumber>
    </recommendedName>
</protein>
<dbReference type="PANTHER" id="PTHR45453">
    <property type="entry name" value="PHOSPHATE REGULON SENSOR PROTEIN PHOR"/>
    <property type="match status" value="1"/>
</dbReference>
<dbReference type="InterPro" id="IPR000014">
    <property type="entry name" value="PAS"/>
</dbReference>
<dbReference type="PANTHER" id="PTHR45453:SF1">
    <property type="entry name" value="PHOSPHATE REGULON SENSOR PROTEIN PHOR"/>
    <property type="match status" value="1"/>
</dbReference>
<reference evidence="19" key="1">
    <citation type="journal article" date="2019" name="Int. J. Syst. Evol. Microbiol.">
        <title>The Global Catalogue of Microorganisms (GCM) 10K type strain sequencing project: providing services to taxonomists for standard genome sequencing and annotation.</title>
        <authorList>
            <consortium name="The Broad Institute Genomics Platform"/>
            <consortium name="The Broad Institute Genome Sequencing Center for Infectious Disease"/>
            <person name="Wu L."/>
            <person name="Ma J."/>
        </authorList>
    </citation>
    <scope>NUCLEOTIDE SEQUENCE [LARGE SCALE GENOMIC DNA]</scope>
    <source>
        <strain evidence="19">JCM 12165</strain>
    </source>
</reference>
<dbReference type="SUPFAM" id="SSF158472">
    <property type="entry name" value="HAMP domain-like"/>
    <property type="match status" value="1"/>
</dbReference>
<evidence type="ECO:0000256" key="8">
    <source>
        <dbReference type="ARBA" id="ARBA00022741"/>
    </source>
</evidence>
<dbReference type="SUPFAM" id="SSF55874">
    <property type="entry name" value="ATPase domain of HSP90 chaperone/DNA topoisomerase II/histidine kinase"/>
    <property type="match status" value="1"/>
</dbReference>
<evidence type="ECO:0000256" key="14">
    <source>
        <dbReference type="SAM" id="Coils"/>
    </source>
</evidence>
<evidence type="ECO:0000259" key="17">
    <source>
        <dbReference type="PROSITE" id="PS50885"/>
    </source>
</evidence>